<proteinExistence type="predicted"/>
<dbReference type="PANTHER" id="PTHR35747">
    <property type="entry name" value="BIFUNCTIONAL INHIBITOR/LIPID-TRANSFER PROTEIN/SEED STORAGE 2S ALBUMIN SUPERFAMILY PROTEIN"/>
    <property type="match status" value="1"/>
</dbReference>
<keyword evidence="1" id="KW-0732">Signal</keyword>
<evidence type="ECO:0000256" key="1">
    <source>
        <dbReference type="SAM" id="SignalP"/>
    </source>
</evidence>
<accession>A0A443PHB2</accession>
<dbReference type="EMBL" id="QPKB01000008">
    <property type="protein sequence ID" value="RWR90160.1"/>
    <property type="molecule type" value="Genomic_DNA"/>
</dbReference>
<evidence type="ECO:0000259" key="2">
    <source>
        <dbReference type="Pfam" id="PF14368"/>
    </source>
</evidence>
<dbReference type="OrthoDB" id="911994at2759"/>
<dbReference type="PANTHER" id="PTHR35747:SF2">
    <property type="entry name" value="NON-SPECIFIC LIPID TRANSFER PROTEIN GPI-ANCHORED 25"/>
    <property type="match status" value="1"/>
</dbReference>
<dbReference type="InterPro" id="IPR053353">
    <property type="entry name" value="Plant_LTP_GPI-anchored"/>
</dbReference>
<organism evidence="3 4">
    <name type="scientific">Cinnamomum micranthum f. kanehirae</name>
    <dbReference type="NCBI Taxonomy" id="337451"/>
    <lineage>
        <taxon>Eukaryota</taxon>
        <taxon>Viridiplantae</taxon>
        <taxon>Streptophyta</taxon>
        <taxon>Embryophyta</taxon>
        <taxon>Tracheophyta</taxon>
        <taxon>Spermatophyta</taxon>
        <taxon>Magnoliopsida</taxon>
        <taxon>Magnoliidae</taxon>
        <taxon>Laurales</taxon>
        <taxon>Lauraceae</taxon>
        <taxon>Cinnamomum</taxon>
    </lineage>
</organism>
<dbReference type="Gene3D" id="1.10.110.10">
    <property type="entry name" value="Plant lipid-transfer and hydrophobic proteins"/>
    <property type="match status" value="1"/>
</dbReference>
<comment type="caution">
    <text evidence="3">The sequence shown here is derived from an EMBL/GenBank/DDBJ whole genome shotgun (WGS) entry which is preliminary data.</text>
</comment>
<dbReference type="Proteomes" id="UP000283530">
    <property type="component" value="Unassembled WGS sequence"/>
</dbReference>
<feature type="domain" description="Bifunctional inhibitor/plant lipid transfer protein/seed storage helical" evidence="2">
    <location>
        <begin position="24"/>
        <end position="104"/>
    </location>
</feature>
<dbReference type="CDD" id="cd00010">
    <property type="entry name" value="AAI_LTSS"/>
    <property type="match status" value="1"/>
</dbReference>
<evidence type="ECO:0000313" key="4">
    <source>
        <dbReference type="Proteomes" id="UP000283530"/>
    </source>
</evidence>
<feature type="chain" id="PRO_5019368784" evidence="1">
    <location>
        <begin position="26"/>
        <end position="154"/>
    </location>
</feature>
<sequence>MKLGAAISMALLVVALIELQPLVAAESAREMGSCTNFLLALSPCLPYMDSERSSSPSPICCQSFGVLASRENCLCFLFQNATLLGVRLDPERISSFIDICHVKNMGTKNRELTPLICKPSAKKFELGYTMAKNAQLADVAVTISYQKKNALQII</sequence>
<evidence type="ECO:0000313" key="3">
    <source>
        <dbReference type="EMBL" id="RWR90160.1"/>
    </source>
</evidence>
<dbReference type="InterPro" id="IPR036312">
    <property type="entry name" value="Bifun_inhib/LTP/seed_sf"/>
</dbReference>
<gene>
    <name evidence="3" type="ORF">CKAN_01924300</name>
</gene>
<dbReference type="AlphaFoldDB" id="A0A443PHB2"/>
<dbReference type="Pfam" id="PF14368">
    <property type="entry name" value="LTP_2"/>
    <property type="match status" value="1"/>
</dbReference>
<keyword evidence="4" id="KW-1185">Reference proteome</keyword>
<dbReference type="SUPFAM" id="SSF47699">
    <property type="entry name" value="Bifunctional inhibitor/lipid-transfer protein/seed storage 2S albumin"/>
    <property type="match status" value="1"/>
</dbReference>
<protein>
    <submittedName>
        <fullName evidence="3">Protein YLS3-like protein isoform X1</fullName>
    </submittedName>
</protein>
<feature type="signal peptide" evidence="1">
    <location>
        <begin position="1"/>
        <end position="25"/>
    </location>
</feature>
<dbReference type="InterPro" id="IPR016140">
    <property type="entry name" value="Bifunc_inhib/LTP/seed_store"/>
</dbReference>
<reference evidence="3 4" key="1">
    <citation type="journal article" date="2019" name="Nat. Plants">
        <title>Stout camphor tree genome fills gaps in understanding of flowering plant genome evolution.</title>
        <authorList>
            <person name="Chaw S.M."/>
            <person name="Liu Y.C."/>
            <person name="Wu Y.W."/>
            <person name="Wang H.Y."/>
            <person name="Lin C.I."/>
            <person name="Wu C.S."/>
            <person name="Ke H.M."/>
            <person name="Chang L.Y."/>
            <person name="Hsu C.Y."/>
            <person name="Yang H.T."/>
            <person name="Sudianto E."/>
            <person name="Hsu M.H."/>
            <person name="Wu K.P."/>
            <person name="Wang L.N."/>
            <person name="Leebens-Mack J.H."/>
            <person name="Tsai I.J."/>
        </authorList>
    </citation>
    <scope>NUCLEOTIDE SEQUENCE [LARGE SCALE GENOMIC DNA]</scope>
    <source>
        <strain evidence="4">cv. Chaw 1501</strain>
        <tissue evidence="3">Young leaves</tissue>
    </source>
</reference>
<name>A0A443PHB2_9MAGN</name>